<gene>
    <name evidence="2" type="ORF">GEV33_005104</name>
</gene>
<organism evidence="2 3">
    <name type="scientific">Tenebrio molitor</name>
    <name type="common">Yellow mealworm beetle</name>
    <dbReference type="NCBI Taxonomy" id="7067"/>
    <lineage>
        <taxon>Eukaryota</taxon>
        <taxon>Metazoa</taxon>
        <taxon>Ecdysozoa</taxon>
        <taxon>Arthropoda</taxon>
        <taxon>Hexapoda</taxon>
        <taxon>Insecta</taxon>
        <taxon>Pterygota</taxon>
        <taxon>Neoptera</taxon>
        <taxon>Endopterygota</taxon>
        <taxon>Coleoptera</taxon>
        <taxon>Polyphaga</taxon>
        <taxon>Cucujiformia</taxon>
        <taxon>Tenebrionidae</taxon>
        <taxon>Tenebrio</taxon>
    </lineage>
</organism>
<dbReference type="Proteomes" id="UP000719412">
    <property type="component" value="Unassembled WGS sequence"/>
</dbReference>
<name>A0A8J6LF55_TENMO</name>
<proteinExistence type="predicted"/>
<dbReference type="EMBL" id="JABDTM020019007">
    <property type="protein sequence ID" value="KAH0817687.1"/>
    <property type="molecule type" value="Genomic_DNA"/>
</dbReference>
<evidence type="ECO:0000256" key="1">
    <source>
        <dbReference type="SAM" id="MobiDB-lite"/>
    </source>
</evidence>
<evidence type="ECO:0000313" key="3">
    <source>
        <dbReference type="Proteomes" id="UP000719412"/>
    </source>
</evidence>
<protein>
    <submittedName>
        <fullName evidence="2">Uncharacterized protein</fullName>
    </submittedName>
</protein>
<reference evidence="2" key="1">
    <citation type="journal article" date="2020" name="J Insects Food Feed">
        <title>The yellow mealworm (Tenebrio molitor) genome: a resource for the emerging insects as food and feed industry.</title>
        <authorList>
            <person name="Eriksson T."/>
            <person name="Andere A."/>
            <person name="Kelstrup H."/>
            <person name="Emery V."/>
            <person name="Picard C."/>
        </authorList>
    </citation>
    <scope>NUCLEOTIDE SEQUENCE</scope>
    <source>
        <strain evidence="2">Stoneville</strain>
        <tissue evidence="2">Whole head</tissue>
    </source>
</reference>
<feature type="region of interest" description="Disordered" evidence="1">
    <location>
        <begin position="288"/>
        <end position="308"/>
    </location>
</feature>
<reference evidence="2" key="2">
    <citation type="submission" date="2021-08" db="EMBL/GenBank/DDBJ databases">
        <authorList>
            <person name="Eriksson T."/>
        </authorList>
    </citation>
    <scope>NUCLEOTIDE SEQUENCE</scope>
    <source>
        <strain evidence="2">Stoneville</strain>
        <tissue evidence="2">Whole head</tissue>
    </source>
</reference>
<comment type="caution">
    <text evidence="2">The sequence shown here is derived from an EMBL/GenBank/DDBJ whole genome shotgun (WGS) entry which is preliminary data.</text>
</comment>
<dbReference type="AlphaFoldDB" id="A0A8J6LF55"/>
<accession>A0A8J6LF55</accession>
<keyword evidence="3" id="KW-1185">Reference proteome</keyword>
<evidence type="ECO:0000313" key="2">
    <source>
        <dbReference type="EMBL" id="KAH0817687.1"/>
    </source>
</evidence>
<sequence length="398" mass="45428">MVATSLQQEQDLKAWASTLPKKDVDVLRAFMAFLVTTPAETLQLPEFSGLDHENPQNFLELCEKPTPRGGGTKSQHDSERAVVNKNGVPKIVMELHAQKRRIAKRIFPNITEEKFIATSRFLVIGPNHLQEPPHHATPLTWCHTCRSLVDRTRTTPSDHNIHQIHSQKEPKDQLIAKLQVAHLDDKDAARDTQQRNFLLKRLATCTTLKNPSTTENPIFKLFKTTNTLAKLTSNPSATGNLINLRYQEMHLQFHLNDDLQPPKRPLRNTRNGKGNSRFRTLSHQNQHLNGVNHDSQHSVHNTRKKSHHENKLLMQNVDISSDCRCHNRTQSFNNVNHEPQDLVLITTKNTAPQICQRRPREPGARQAPEHQVVFRVGYAYLVETEDGRSKPLRPPEVG</sequence>